<dbReference type="Gene3D" id="1.25.10.10">
    <property type="entry name" value="Leucine-rich Repeat Variant"/>
    <property type="match status" value="1"/>
</dbReference>
<feature type="compositionally biased region" description="Polar residues" evidence="7">
    <location>
        <begin position="1892"/>
        <end position="1911"/>
    </location>
</feature>
<dbReference type="PANTHER" id="PTHR22928">
    <property type="entry name" value="TELOMERE-ASSOCIATED PROTEIN RIF1"/>
    <property type="match status" value="1"/>
</dbReference>
<feature type="compositionally biased region" description="Basic and acidic residues" evidence="7">
    <location>
        <begin position="1766"/>
        <end position="1775"/>
    </location>
</feature>
<dbReference type="GeneID" id="106539808"/>
<feature type="region of interest" description="Disordered" evidence="7">
    <location>
        <begin position="1318"/>
        <end position="1370"/>
    </location>
</feature>
<evidence type="ECO:0000256" key="7">
    <source>
        <dbReference type="SAM" id="MobiDB-lite"/>
    </source>
</evidence>
<feature type="compositionally biased region" description="Polar residues" evidence="7">
    <location>
        <begin position="1613"/>
        <end position="1658"/>
    </location>
</feature>
<evidence type="ECO:0000313" key="10">
    <source>
        <dbReference type="RefSeq" id="XP_013910177.1"/>
    </source>
</evidence>
<keyword evidence="3" id="KW-0158">Chromosome</keyword>
<dbReference type="InterPro" id="IPR022031">
    <property type="entry name" value="Rif1_N"/>
</dbReference>
<evidence type="ECO:0000256" key="1">
    <source>
        <dbReference type="ARBA" id="ARBA00004123"/>
    </source>
</evidence>
<feature type="region of interest" description="Disordered" evidence="7">
    <location>
        <begin position="2259"/>
        <end position="2300"/>
    </location>
</feature>
<feature type="region of interest" description="Disordered" evidence="7">
    <location>
        <begin position="1197"/>
        <end position="1217"/>
    </location>
</feature>
<feature type="compositionally biased region" description="Basic and acidic residues" evidence="7">
    <location>
        <begin position="1475"/>
        <end position="1488"/>
    </location>
</feature>
<proteinExistence type="predicted"/>
<name>A0A6I9X8V2_9SAUR</name>
<accession>A0A6I9X8V2</accession>
<feature type="compositionally biased region" description="Basic and acidic residues" evidence="7">
    <location>
        <begin position="1782"/>
        <end position="1801"/>
    </location>
</feature>
<evidence type="ECO:0000256" key="5">
    <source>
        <dbReference type="ARBA" id="ARBA00023242"/>
    </source>
</evidence>
<keyword evidence="6" id="KW-0131">Cell cycle</keyword>
<feature type="compositionally biased region" description="Basic and acidic residues" evidence="7">
    <location>
        <begin position="1993"/>
        <end position="2008"/>
    </location>
</feature>
<feature type="compositionally biased region" description="Low complexity" evidence="7">
    <location>
        <begin position="2272"/>
        <end position="2283"/>
    </location>
</feature>
<reference evidence="10" key="1">
    <citation type="submission" date="2025-08" db="UniProtKB">
        <authorList>
            <consortium name="RefSeq"/>
        </authorList>
    </citation>
    <scope>IDENTIFICATION</scope>
    <source>
        <tissue evidence="10">Skeletal muscle</tissue>
    </source>
</reference>
<feature type="compositionally biased region" description="Basic and acidic residues" evidence="7">
    <location>
        <begin position="2070"/>
        <end position="2083"/>
    </location>
</feature>
<dbReference type="Proteomes" id="UP000504617">
    <property type="component" value="Unplaced"/>
</dbReference>
<evidence type="ECO:0000256" key="4">
    <source>
        <dbReference type="ARBA" id="ARBA00022895"/>
    </source>
</evidence>
<feature type="region of interest" description="Disordered" evidence="7">
    <location>
        <begin position="2142"/>
        <end position="2165"/>
    </location>
</feature>
<keyword evidence="5" id="KW-0539">Nucleus</keyword>
<dbReference type="SUPFAM" id="SSF48371">
    <property type="entry name" value="ARM repeat"/>
    <property type="match status" value="1"/>
</dbReference>
<dbReference type="RefSeq" id="XP_013910177.1">
    <property type="nucleotide sequence ID" value="XM_014054702.1"/>
</dbReference>
<evidence type="ECO:0000259" key="8">
    <source>
        <dbReference type="Pfam" id="PF12231"/>
    </source>
</evidence>
<feature type="compositionally biased region" description="Basic and acidic residues" evidence="7">
    <location>
        <begin position="1921"/>
        <end position="1932"/>
    </location>
</feature>
<feature type="compositionally biased region" description="Basic and acidic residues" evidence="7">
    <location>
        <begin position="1747"/>
        <end position="1756"/>
    </location>
</feature>
<feature type="compositionally biased region" description="Low complexity" evidence="7">
    <location>
        <begin position="1204"/>
        <end position="1217"/>
    </location>
</feature>
<feature type="compositionally biased region" description="Basic and acidic residues" evidence="7">
    <location>
        <begin position="1336"/>
        <end position="1349"/>
    </location>
</feature>
<dbReference type="Pfam" id="PF12231">
    <property type="entry name" value="Rif1_N"/>
    <property type="match status" value="1"/>
</dbReference>
<feature type="compositionally biased region" description="Polar residues" evidence="7">
    <location>
        <begin position="1521"/>
        <end position="1531"/>
    </location>
</feature>
<dbReference type="InterPro" id="IPR011989">
    <property type="entry name" value="ARM-like"/>
</dbReference>
<feature type="region of interest" description="Disordered" evidence="7">
    <location>
        <begin position="1440"/>
        <end position="1801"/>
    </location>
</feature>
<sequence length="2486" mass="275306">MGPCDGSSMRALLETLEDPSASPGVLTDAWLTLTNRLTEEEEDEDEGKEFAAEVENCFPQLYKLFMTHIPTENLELSSAALQTLGFCVCNPKIASLLCEIEIHELLSLLNSVAINSGDKHIRTRALWVISKQFFPPDTVGKLVPNIIAMLETILKGDSHSMVVEHEALNVIIRLLEQAPSDMEEQAVTWAKMIIPLLVHSAHKVQLKAASALEMGLPLLQQRQEVIAVAEQLLTTKVIPELQKLFFSKHETYILKLWPLFVKLLGKTLHHSGSFINSLLHLEELGFRSGSPVVKKIAFIAWKSLIDNFALNPDILCSAKRLKLLMQPLTSIHVRTETLALTKLEVWWYLLMRLGSQLPVHFEQVCVPLIQNTLSLDASLLQENSSRLISNQNIAIPGCSRKSGVFPFGNVANPRMTLNSSNEGAVIPSIQLLGIEMLLHFFMGPEVLTFAKENNIVLSLEPLQYPVITSPSFFCKYASVFINAAQDGFIAIGKDVSDFMLTAIWRELVGFVKAAIDSGNKRDRQHSEVLTMLLQTLKNIILSKELPVLNSLPLLEVAIKELPPKVLGSPAYQIADMDLLNGTPALFLVQLLFCEDLLKFGVENKRFFLNYETLVECTLSGPASPLAFTQSVLTIVSESALHFENKEYVWRMWSIIVNPLIECIKQTNEVNQGDALEHNFNAIYCALLLPVNCIFSSSEFPEFTMKKLLRSWSELYKAFARCTLLVPTADDNVCCEELCAKIISGLKDEERLNQSMLDGLSHITAVMVECINFAPYDVKFPLAHKPPQNLVEWARREKNPLGKMSSLIKLLIILMNSLQMLISEEFDCEPFAPLGFMIVGILHNIIGRVSLPSMLRPVLRFIAKPFAALYEKIQSCNQPSKLANPLSPGLNNKCEKLLADSLTCFQTHYPGSFDDEVLGEIFPLLSVMFSNRNRLVCSHAVSFWNATFGKARTMEYPEELKPILNTTRQKFILLLPNFESCEIMEGSSTTYSDYTENSQWGASISGIKVNPNGKRDSFLARTGEPEEENIDFHITPKKIKLELSGTKSNIKNIPLEEENTVDFVYIPVETKKRVLTEHQKEVLRTKRDDIPVMYNNLDVSQDVLFSQDTQNQEESLEIPIIVDVKQEHEKKEDKSTPQKKEATSLVIPHGVTGNYKSNISLENITSTVSEQPNSFQKENLDLKNEELNICVPIQSPILDSTLNENPPTSSSNSSASSDIISATPQVVVNRRQAFVTLEKFDDAESRPFSPSVFSNITVTLTNPFIQNESPVVSDVSSKDKPNLENKGRVKFTARKTMPGTRRTRSEFLNALEMCVKAKRIKEENSPDPKLQPNNTDDGLRQNKTLDDKASEQIQSDQEEKNQVSDTPCEDKHEISVDTQIAEHSLDNQSQIPGAGAADSTTMESKVLLDIVKNENVVPNLEHKENTATEVDVREEVVPDVNQSPDISLNQKTLRRSLRRKAETDGAVDSQDNENNQQKKDNEKDDEKIMPKKMAQNKETSGQKEKAETLEKAADAPICVPINNATENINSKENSQEELDMSLGKSERSPAASDLEESGPDTSVEKHKVFPRYHTRRAASQGLLASMENSESDISETREEGAKKRRSGKLKKNDSPGNQAKPDSQELSSQAAVEIQTRSVGKQKITSSGKTEVPSMSNNAKDIKQDKSTPPLSPCVDLKENAGLTRPRASSDTGRKAANRRESTSEPVLENGQETSALDTSSVVPINSNDISEDHASATAVGALPSPKRILDMSECQHKRSKRTRKSRSCECCDEKLSPQVEKLSSEPKKASTPEPKLKEPRKNLSKVTVALTLIPVAEEIHFAQRLNVEPCATSTPLPFVKDAADWKEASNVAKSVSGVPRNKSPNVEPEKLACVQSENDKPVAGIPDVPFSETISESRSMDSQSEMLSAQGQPLEPGSVDSHSEMLRAKDQDLEPGPMDSHSEEVSAKDQPLEPGSVDSHSEMLSAKDQPLEPGPVDSHSEEVSAMDQPLEPGRMDSHSEEVSAKDQPLESGSVDSHSEESVMDQGLEPDSMDSCSEESVMDQGLEPGSMDSHSEESVMDQGLEPGSMDSHSEEVSAKDRGLEPDAEAETGMEVCSNQNGHLESETDTEIKIIQVVGAQPEESVVQNTVEETAVTSATQVAELQENETSEEEGAEDNAANAPSQPSTLVMWQNKISTLDSPPKCKELDFLSLAKVSGSPTGTQARCLWSPSASPSTSILKRAIKREPEEDSSSPANKNRRVSFANPIYQEELADDIDRRSPILRIHPCNNGSQSSRSAKSSSSHQAKITEMGKESTSPVPTESVYPALMGCKASVDIILPQITSNTWTRGLGHLIRAKNIRTVGDLSSLTAAEIKTLPIRSPRVLNVRKVLKGYHEQQVKSRGMEENTGLDNTEKSEIHVMDDTFFSSNENADQCEPEVSSSGESSAIDLWTQVNLLADQLSSERLRNYSGNELFEMQEKLHSMTDCIMKTLKTRWMLSRSCETTV</sequence>
<evidence type="ECO:0000313" key="9">
    <source>
        <dbReference type="Proteomes" id="UP000504617"/>
    </source>
</evidence>
<feature type="domain" description="Telomere-associated protein Rif1 N-terminal" evidence="8">
    <location>
        <begin position="27"/>
        <end position="365"/>
    </location>
</feature>
<comment type="subcellular location">
    <subcellularLocation>
        <location evidence="2">Chromosome</location>
        <location evidence="2">Telomere</location>
    </subcellularLocation>
    <subcellularLocation>
        <location evidence="1">Nucleus</location>
    </subcellularLocation>
</comment>
<organism evidence="9 10">
    <name type="scientific">Thamnophis sirtalis</name>
    <dbReference type="NCBI Taxonomy" id="35019"/>
    <lineage>
        <taxon>Eukaryota</taxon>
        <taxon>Metazoa</taxon>
        <taxon>Chordata</taxon>
        <taxon>Craniata</taxon>
        <taxon>Vertebrata</taxon>
        <taxon>Euteleostomi</taxon>
        <taxon>Lepidosauria</taxon>
        <taxon>Squamata</taxon>
        <taxon>Bifurcata</taxon>
        <taxon>Unidentata</taxon>
        <taxon>Episquamata</taxon>
        <taxon>Toxicofera</taxon>
        <taxon>Serpentes</taxon>
        <taxon>Colubroidea</taxon>
        <taxon>Colubridae</taxon>
        <taxon>Natricinae</taxon>
        <taxon>Thamnophis</taxon>
    </lineage>
</organism>
<dbReference type="PANTHER" id="PTHR22928:SF3">
    <property type="entry name" value="TELOMERE-ASSOCIATED PROTEIN RIF1"/>
    <property type="match status" value="1"/>
</dbReference>
<evidence type="ECO:0000256" key="2">
    <source>
        <dbReference type="ARBA" id="ARBA00004574"/>
    </source>
</evidence>
<feature type="compositionally biased region" description="Polar residues" evidence="7">
    <location>
        <begin position="1710"/>
        <end position="1728"/>
    </location>
</feature>
<feature type="compositionally biased region" description="Basic and acidic residues" evidence="7">
    <location>
        <begin position="1691"/>
        <end position="1702"/>
    </location>
</feature>
<keyword evidence="9" id="KW-1185">Reference proteome</keyword>
<gene>
    <name evidence="10" type="primary">RIF1</name>
</gene>
<evidence type="ECO:0000256" key="3">
    <source>
        <dbReference type="ARBA" id="ARBA00022454"/>
    </source>
</evidence>
<feature type="compositionally biased region" description="Basic and acidic residues" evidence="7">
    <location>
        <begin position="1499"/>
        <end position="1512"/>
    </location>
</feature>
<dbReference type="CDD" id="cd14267">
    <property type="entry name" value="Rif1_CTD_C-II_like"/>
    <property type="match status" value="1"/>
</dbReference>
<dbReference type="CTD" id="55183"/>
<feature type="compositionally biased region" description="Acidic residues" evidence="7">
    <location>
        <begin position="2144"/>
        <end position="2155"/>
    </location>
</feature>
<dbReference type="InterPro" id="IPR016024">
    <property type="entry name" value="ARM-type_fold"/>
</dbReference>
<feature type="compositionally biased region" description="Polar residues" evidence="7">
    <location>
        <begin position="1440"/>
        <end position="1450"/>
    </location>
</feature>
<protein>
    <submittedName>
        <fullName evidence="10">Telomere-associated protein RIF1 isoform X2</fullName>
    </submittedName>
</protein>
<feature type="compositionally biased region" description="Basic and acidic residues" evidence="7">
    <location>
        <begin position="1940"/>
        <end position="1951"/>
    </location>
</feature>
<feature type="compositionally biased region" description="Basic and acidic residues" evidence="7">
    <location>
        <begin position="1356"/>
        <end position="1370"/>
    </location>
</feature>
<dbReference type="GO" id="GO:0005634">
    <property type="term" value="C:nucleus"/>
    <property type="evidence" value="ECO:0007669"/>
    <property type="project" value="UniProtKB-SubCell"/>
</dbReference>
<dbReference type="GO" id="GO:0000723">
    <property type="term" value="P:telomere maintenance"/>
    <property type="evidence" value="ECO:0007669"/>
    <property type="project" value="TreeGrafter"/>
</dbReference>
<keyword evidence="4" id="KW-0779">Telomere</keyword>
<feature type="region of interest" description="Disordered" evidence="7">
    <location>
        <begin position="1851"/>
        <end position="2106"/>
    </location>
</feature>
<evidence type="ECO:0000256" key="6">
    <source>
        <dbReference type="ARBA" id="ARBA00023306"/>
    </source>
</evidence>
<dbReference type="OrthoDB" id="5399929at2759"/>
<dbReference type="GO" id="GO:0140445">
    <property type="term" value="C:chromosome, telomeric repeat region"/>
    <property type="evidence" value="ECO:0007669"/>
    <property type="project" value="TreeGrafter"/>
</dbReference>